<dbReference type="PANTHER" id="PTHR32305:SF15">
    <property type="entry name" value="PROTEIN RHSA-RELATED"/>
    <property type="match status" value="1"/>
</dbReference>
<dbReference type="EMBL" id="JAFMYU010000018">
    <property type="protein sequence ID" value="MBO0933308.1"/>
    <property type="molecule type" value="Genomic_DNA"/>
</dbReference>
<dbReference type="PANTHER" id="PTHR32305">
    <property type="match status" value="1"/>
</dbReference>
<dbReference type="InterPro" id="IPR031325">
    <property type="entry name" value="RHS_repeat"/>
</dbReference>
<dbReference type="Pfam" id="PF20148">
    <property type="entry name" value="DUF6531"/>
    <property type="match status" value="1"/>
</dbReference>
<dbReference type="SUPFAM" id="SSF63829">
    <property type="entry name" value="Calcium-dependent phosphotriesterase"/>
    <property type="match status" value="1"/>
</dbReference>
<feature type="domain" description="Teneurin-like YD-shell" evidence="4">
    <location>
        <begin position="882"/>
        <end position="1031"/>
    </location>
</feature>
<keyword evidence="1" id="KW-0677">Repeat</keyword>
<dbReference type="InterPro" id="IPR025460">
    <property type="entry name" value="DUF4280"/>
</dbReference>
<dbReference type="Pfam" id="PF14107">
    <property type="entry name" value="DUF4280"/>
    <property type="match status" value="1"/>
</dbReference>
<feature type="region of interest" description="Disordered" evidence="2">
    <location>
        <begin position="649"/>
        <end position="687"/>
    </location>
</feature>
<reference evidence="5 6" key="1">
    <citation type="submission" date="2021-03" db="EMBL/GenBank/DDBJ databases">
        <title>Fibrella sp. HMF5036 genome sequencing and assembly.</title>
        <authorList>
            <person name="Kang H."/>
            <person name="Kim H."/>
            <person name="Bae S."/>
            <person name="Joh K."/>
        </authorList>
    </citation>
    <scope>NUCLEOTIDE SEQUENCE [LARGE SCALE GENOMIC DNA]</scope>
    <source>
        <strain evidence="5 6">HMF5036</strain>
    </source>
</reference>
<dbReference type="InterPro" id="IPR045351">
    <property type="entry name" value="DUF6531"/>
</dbReference>
<protein>
    <submittedName>
        <fullName evidence="5">DUF4280 domain-containing protein</fullName>
    </submittedName>
</protein>
<organism evidence="5 6">
    <name type="scientific">Fibrella aquatilis</name>
    <dbReference type="NCBI Taxonomy" id="2817059"/>
    <lineage>
        <taxon>Bacteria</taxon>
        <taxon>Pseudomonadati</taxon>
        <taxon>Bacteroidota</taxon>
        <taxon>Cytophagia</taxon>
        <taxon>Cytophagales</taxon>
        <taxon>Spirosomataceae</taxon>
        <taxon>Fibrella</taxon>
    </lineage>
</organism>
<evidence type="ECO:0000259" key="4">
    <source>
        <dbReference type="Pfam" id="PF25023"/>
    </source>
</evidence>
<keyword evidence="6" id="KW-1185">Reference proteome</keyword>
<dbReference type="Proteomes" id="UP000664795">
    <property type="component" value="Unassembled WGS sequence"/>
</dbReference>
<evidence type="ECO:0000256" key="2">
    <source>
        <dbReference type="SAM" id="MobiDB-lite"/>
    </source>
</evidence>
<dbReference type="InterPro" id="IPR006530">
    <property type="entry name" value="YD"/>
</dbReference>
<gene>
    <name evidence="5" type="ORF">J2I48_20025</name>
</gene>
<dbReference type="InterPro" id="IPR050708">
    <property type="entry name" value="T6SS_VgrG/RHS"/>
</dbReference>
<feature type="domain" description="DUF6531" evidence="3">
    <location>
        <begin position="338"/>
        <end position="411"/>
    </location>
</feature>
<sequence>MSEQKYIPAFSLLTCNKGTMMAPLLVTFHKNTTLYGPNLATDLDKMPVVNIPPLGVCTITKLPCVLIPVRWSPVKDDTQIGSAHLLLDNSKLECGVGGKISIHFTRADAMAALPAAPAPDESLADKADNFFKGIGGPLGTYGRFQVGVAEGLYEGGKGLVGGLWGLAKGGWNAVTHPRETAAAIGRAAEWTTHGENWVNAATSAKNTISSAASAATNPDNWAKAAEWARTRSPRDWGNITGQVAFEVGLTAATAGAGTALNAAAKTSRVARAALAVGEALNVEAKVARAITAAGKPLMLGLAKTGARLVPAALKEGKAARALQAVAKVAKPVKCFLFGDPVDAASGSVLMQATDFTIDGPIPLVWERTWYSRSIHQGALGHGWHHSYDLALVVEEDGQVAIRTAEGQLALFEAPVRGGEGVLNRTHRLEIFLTQAGEYQAWHLDERRWYHFLSERESHLVQPLMAISDQNGFAVQFDYNSANHLRRITDSAGRVLQVDTDDRGQVRAIFSPPVGGASFPLVRYGYDASGNLTQIVDAEDNINSLQYHGHLLVQRTNPRGVNFFFRYDGQHHKARCVQTWGDGGVLNYKFRYDSDEQTTIWNSYDQMEVVRHEDGLVYHHVNALGASYNWSYNNYQELLTEVDPLGNASSYSYDSRGHQTTQTTAGGGSQKTSYDKRDLPVSGSDAQGGSWQWTYDERGNLTERVDPLGAATTYSYDAQGHLLTITDATGQATQLRYDREHNLSHIASPGGAIRSRSYDELGRLISLTDPSGAVQRRRYDRLGQLIEVLEDDGTRRAMQYDGSGNVVMAQEGQQQVSFSYTALNQMAQRQQAGQRIQFGYDLEGRLTGLLNEAGLAYQFELDAAGQVIAEQGFDGLLRRYERDSAGRVVRAIRPAGRVTDYTYTAGGQVSEVRYSDGTAERYQYDGAGSITEASNDHTTVRLQRNGLGLLTAETQGEHTVSYEYDQFGQRTHIRSSLGADVQLGYDRLGNIERMSTGGWQATFGYDQRGLEIQRQLSGGISVGWQYDSAGRPVQQRISGAAGRGRQRTYQWRGGDQLAAIGDSQRGTSRYAYDPVGNLVGATYADGTTEVRVADPVGNLFESQAGQDRRYGPGGQLLNSKQAQYTYDAEGNLTRKDTADGPWHYRWNGAGMLTEVTRPDGQTVQFGYDALGRRVSKTFRGKTTRWVWDGDKPLHEWTELSLSDKPGSVEDVITWLFEEDSFVPLAKLQGSSRQSILTDHLGTPLEMVDRAGQRTWEAQTTSYGRIRLGQGTRAECPFRFQGQYEDVETGLYYNRFRYYAPQEGIYISQDPIKLAGGISLYSYVHDPLSWIDQYGLAKKGGSYSSVRKDNKGGEVHHTPAHNSYDGLNTGATHSTGPAFHMDRADHLGTGSHGHQGLDGKAYRAKQRKHIQAGRWDKAVLMDIKDIQGNHGKKYNSHISEMLDYTHQKGLISDAQHKRLKARLNCK</sequence>
<dbReference type="InterPro" id="IPR056823">
    <property type="entry name" value="TEN-like_YD-shell"/>
</dbReference>
<dbReference type="NCBIfam" id="TIGR01643">
    <property type="entry name" value="YD_repeat_2x"/>
    <property type="match status" value="9"/>
</dbReference>
<proteinExistence type="predicted"/>
<dbReference type="InterPro" id="IPR022385">
    <property type="entry name" value="Rhs_assc_core"/>
</dbReference>
<feature type="domain" description="Teneurin-like YD-shell" evidence="4">
    <location>
        <begin position="1062"/>
        <end position="1308"/>
    </location>
</feature>
<evidence type="ECO:0000256" key="1">
    <source>
        <dbReference type="ARBA" id="ARBA00022737"/>
    </source>
</evidence>
<evidence type="ECO:0000313" key="5">
    <source>
        <dbReference type="EMBL" id="MBO0933308.1"/>
    </source>
</evidence>
<dbReference type="Pfam" id="PF25023">
    <property type="entry name" value="TEN_YD-shell"/>
    <property type="match status" value="2"/>
</dbReference>
<dbReference type="Gene3D" id="2.180.10.10">
    <property type="entry name" value="RHS repeat-associated core"/>
    <property type="match status" value="2"/>
</dbReference>
<dbReference type="NCBIfam" id="TIGR03696">
    <property type="entry name" value="Rhs_assc_core"/>
    <property type="match status" value="1"/>
</dbReference>
<accession>A0A939K1A4</accession>
<dbReference type="RefSeq" id="WP_207337265.1">
    <property type="nucleotide sequence ID" value="NZ_JAFMYU010000018.1"/>
</dbReference>
<evidence type="ECO:0000259" key="3">
    <source>
        <dbReference type="Pfam" id="PF20148"/>
    </source>
</evidence>
<dbReference type="Pfam" id="PF05593">
    <property type="entry name" value="RHS_repeat"/>
    <property type="match status" value="3"/>
</dbReference>
<evidence type="ECO:0000313" key="6">
    <source>
        <dbReference type="Proteomes" id="UP000664795"/>
    </source>
</evidence>
<name>A0A939K1A4_9BACT</name>
<comment type="caution">
    <text evidence="5">The sequence shown here is derived from an EMBL/GenBank/DDBJ whole genome shotgun (WGS) entry which is preliminary data.</text>
</comment>